<accession>A0A3P7PWC6</accession>
<evidence type="ECO:0000313" key="2">
    <source>
        <dbReference type="Proteomes" id="UP000281553"/>
    </source>
</evidence>
<reference evidence="1 2" key="1">
    <citation type="submission" date="2018-11" db="EMBL/GenBank/DDBJ databases">
        <authorList>
            <consortium name="Pathogen Informatics"/>
        </authorList>
    </citation>
    <scope>NUCLEOTIDE SEQUENCE [LARGE SCALE GENOMIC DNA]</scope>
</reference>
<sequence>MGQLGFTQWRRNDWISGRTLQLSAETARGRSRHDASFRQLRKLIPKSVRDDQQKYWYERATSMEQASNVGNARKLYQIIGQVSGKPPTLCDSVRDVNGVPDTL</sequence>
<evidence type="ECO:0000313" key="1">
    <source>
        <dbReference type="EMBL" id="VDN23159.1"/>
    </source>
</evidence>
<protein>
    <submittedName>
        <fullName evidence="1">Uncharacterized protein</fullName>
    </submittedName>
</protein>
<keyword evidence="2" id="KW-1185">Reference proteome</keyword>
<name>A0A3P7PWC6_DIBLA</name>
<gene>
    <name evidence="1" type="ORF">DILT_LOCUS14204</name>
</gene>
<dbReference type="OrthoDB" id="6246804at2759"/>
<dbReference type="Proteomes" id="UP000281553">
    <property type="component" value="Unassembled WGS sequence"/>
</dbReference>
<dbReference type="EMBL" id="UYRU01073216">
    <property type="protein sequence ID" value="VDN23159.1"/>
    <property type="molecule type" value="Genomic_DNA"/>
</dbReference>
<dbReference type="AlphaFoldDB" id="A0A3P7PWC6"/>
<proteinExistence type="predicted"/>
<organism evidence="1 2">
    <name type="scientific">Dibothriocephalus latus</name>
    <name type="common">Fish tapeworm</name>
    <name type="synonym">Diphyllobothrium latum</name>
    <dbReference type="NCBI Taxonomy" id="60516"/>
    <lineage>
        <taxon>Eukaryota</taxon>
        <taxon>Metazoa</taxon>
        <taxon>Spiralia</taxon>
        <taxon>Lophotrochozoa</taxon>
        <taxon>Platyhelminthes</taxon>
        <taxon>Cestoda</taxon>
        <taxon>Eucestoda</taxon>
        <taxon>Diphyllobothriidea</taxon>
        <taxon>Diphyllobothriidae</taxon>
        <taxon>Dibothriocephalus</taxon>
    </lineage>
</organism>